<dbReference type="RefSeq" id="XP_038074353.1">
    <property type="nucleotide sequence ID" value="XM_038218425.1"/>
</dbReference>
<accession>A0A914BDQ2</accession>
<evidence type="ECO:0000313" key="1">
    <source>
        <dbReference type="EnsemblMetazoa" id="XP_038074353.1"/>
    </source>
</evidence>
<reference evidence="1" key="1">
    <citation type="submission" date="2022-11" db="UniProtKB">
        <authorList>
            <consortium name="EnsemblMetazoa"/>
        </authorList>
    </citation>
    <scope>IDENTIFICATION</scope>
</reference>
<dbReference type="EnsemblMetazoa" id="XM_038218425.1">
    <property type="protein sequence ID" value="XP_038074353.1"/>
    <property type="gene ID" value="LOC119742482"/>
</dbReference>
<keyword evidence="2" id="KW-1185">Reference proteome</keyword>
<dbReference type="OMA" id="MVIFREM"/>
<dbReference type="OrthoDB" id="10198328at2759"/>
<dbReference type="Proteomes" id="UP000887568">
    <property type="component" value="Unplaced"/>
</dbReference>
<dbReference type="AlphaFoldDB" id="A0A914BDQ2"/>
<evidence type="ECO:0000313" key="2">
    <source>
        <dbReference type="Proteomes" id="UP000887568"/>
    </source>
</evidence>
<name>A0A914BDQ2_PATMI</name>
<dbReference type="GeneID" id="119742482"/>
<protein>
    <submittedName>
        <fullName evidence="1">Uncharacterized protein</fullName>
    </submittedName>
</protein>
<organism evidence="1 2">
    <name type="scientific">Patiria miniata</name>
    <name type="common">Bat star</name>
    <name type="synonym">Asterina miniata</name>
    <dbReference type="NCBI Taxonomy" id="46514"/>
    <lineage>
        <taxon>Eukaryota</taxon>
        <taxon>Metazoa</taxon>
        <taxon>Echinodermata</taxon>
        <taxon>Eleutherozoa</taxon>
        <taxon>Asterozoa</taxon>
        <taxon>Asteroidea</taxon>
        <taxon>Valvatacea</taxon>
        <taxon>Valvatida</taxon>
        <taxon>Asterinidae</taxon>
        <taxon>Patiria</taxon>
    </lineage>
</organism>
<proteinExistence type="predicted"/>
<sequence length="234" mass="25832">MAISSKKVIWTVFVAVTLLSSGSLCFPSLQFLSEEAAFATKTMQSDTTKLSLHLISPRDADILPSYSVRARPRAHGNSSLPTRQRRQAAGCQLVDRRYQMQLALSPTSVTTVPYGTQDGEVITAVHVISANRPELVRLRFGASLYLATDEAGNPSSFSDTPNITHISTQDRTLWCQRTFGVRGEQFSPFSDSSVTDSCSYDRFLAVIEETGTSGVYTVGFSNHSRRNTYFRKPC</sequence>